<accession>W9RDP4</accession>
<dbReference type="SUPFAM" id="SSF52047">
    <property type="entry name" value="RNI-like"/>
    <property type="match status" value="1"/>
</dbReference>
<dbReference type="eggNOG" id="KOG1947">
    <property type="taxonomic scope" value="Eukaryota"/>
</dbReference>
<dbReference type="PANTHER" id="PTHR38926">
    <property type="entry name" value="F-BOX DOMAIN CONTAINING PROTEIN, EXPRESSED"/>
    <property type="match status" value="1"/>
</dbReference>
<sequence>MHNLGELDSNLDLDKMCRNAVARSRGRVVDINIEYFGNDELLKYITDRAKQIKRLRLSCCYYVSDEALIEALAKLPLLVELDLTLCLFTTEPIEASGRTCPRLKTFKLNWQAFRFDHINPEEEVEFSDEAIAIGKNMPRLRHLQLIGNAMIDIGLKAILDGCPHLESLDLRRCLNICLKGNVWKRCVEQVKYLWLPDDPTKDYGFITGPEDERRSSSSEDCFRRGSGLGFPFDFDEDYDDDNDDGGDDYDNDYNDDDDDNDDGGDCYNSGSIAGWLDTLVDDDFTRLDTFEDDDFTRPDYF</sequence>
<dbReference type="Proteomes" id="UP000030645">
    <property type="component" value="Unassembled WGS sequence"/>
</dbReference>
<reference evidence="3" key="1">
    <citation type="submission" date="2013-01" db="EMBL/GenBank/DDBJ databases">
        <title>Draft Genome Sequence of a Mulberry Tree, Morus notabilis C.K. Schneid.</title>
        <authorList>
            <person name="He N."/>
            <person name="Zhao S."/>
        </authorList>
    </citation>
    <scope>NUCLEOTIDE SEQUENCE</scope>
</reference>
<dbReference type="OrthoDB" id="2095648at2759"/>
<organism evidence="2 3">
    <name type="scientific">Morus notabilis</name>
    <dbReference type="NCBI Taxonomy" id="981085"/>
    <lineage>
        <taxon>Eukaryota</taxon>
        <taxon>Viridiplantae</taxon>
        <taxon>Streptophyta</taxon>
        <taxon>Embryophyta</taxon>
        <taxon>Tracheophyta</taxon>
        <taxon>Spermatophyta</taxon>
        <taxon>Magnoliopsida</taxon>
        <taxon>eudicotyledons</taxon>
        <taxon>Gunneridae</taxon>
        <taxon>Pentapetalae</taxon>
        <taxon>rosids</taxon>
        <taxon>fabids</taxon>
        <taxon>Rosales</taxon>
        <taxon>Moraceae</taxon>
        <taxon>Moreae</taxon>
        <taxon>Morus</taxon>
    </lineage>
</organism>
<dbReference type="STRING" id="981085.W9RDP4"/>
<gene>
    <name evidence="2" type="ORF">L484_019770</name>
</gene>
<evidence type="ECO:0008006" key="4">
    <source>
        <dbReference type="Google" id="ProtNLM"/>
    </source>
</evidence>
<dbReference type="Gene3D" id="3.80.10.10">
    <property type="entry name" value="Ribonuclease Inhibitor"/>
    <property type="match status" value="1"/>
</dbReference>
<dbReference type="KEGG" id="mnt:21402692"/>
<feature type="region of interest" description="Disordered" evidence="1">
    <location>
        <begin position="232"/>
        <end position="266"/>
    </location>
</feature>
<evidence type="ECO:0000313" key="3">
    <source>
        <dbReference type="Proteomes" id="UP000030645"/>
    </source>
</evidence>
<evidence type="ECO:0000256" key="1">
    <source>
        <dbReference type="SAM" id="MobiDB-lite"/>
    </source>
</evidence>
<dbReference type="PANTHER" id="PTHR38926:SF2">
    <property type="entry name" value="F-BOX_LRR-REPEAT PROTEIN 21-RELATED"/>
    <property type="match status" value="1"/>
</dbReference>
<proteinExistence type="predicted"/>
<protein>
    <recommendedName>
        <fullName evidence="4">F-box protein SKIP19</fullName>
    </recommendedName>
</protein>
<dbReference type="EMBL" id="KE344058">
    <property type="protein sequence ID" value="EXB51993.1"/>
    <property type="molecule type" value="Genomic_DNA"/>
</dbReference>
<name>W9RDP4_9ROSA</name>
<keyword evidence="3" id="KW-1185">Reference proteome</keyword>
<dbReference type="InterPro" id="IPR032675">
    <property type="entry name" value="LRR_dom_sf"/>
</dbReference>
<evidence type="ECO:0000313" key="2">
    <source>
        <dbReference type="EMBL" id="EXB51993.1"/>
    </source>
</evidence>
<feature type="compositionally biased region" description="Acidic residues" evidence="1">
    <location>
        <begin position="233"/>
        <end position="264"/>
    </location>
</feature>
<dbReference type="AlphaFoldDB" id="W9RDP4"/>